<dbReference type="RefSeq" id="WP_261520930.1">
    <property type="nucleotide sequence ID" value="NZ_JAODNW010000014.1"/>
</dbReference>
<sequence>MKHLLIVIAAAGFAAPAFAQAADFATVDADQSGTVSMEELQAAMPDVTEEAFTAADTDGSGDLSEDEFNAAFGG</sequence>
<evidence type="ECO:0000313" key="4">
    <source>
        <dbReference type="Proteomes" id="UP001589755"/>
    </source>
</evidence>
<feature type="chain" id="PRO_5046319447" description="EF-hand domain-containing protein" evidence="1">
    <location>
        <begin position="22"/>
        <end position="74"/>
    </location>
</feature>
<accession>A0ABV6D500</accession>
<dbReference type="InterPro" id="IPR011992">
    <property type="entry name" value="EF-hand-dom_pair"/>
</dbReference>
<proteinExistence type="predicted"/>
<protein>
    <recommendedName>
        <fullName evidence="2">EF-hand domain-containing protein</fullName>
    </recommendedName>
</protein>
<organism evidence="3 4">
    <name type="scientific">Chelativorans intermedius</name>
    <dbReference type="NCBI Taxonomy" id="515947"/>
    <lineage>
        <taxon>Bacteria</taxon>
        <taxon>Pseudomonadati</taxon>
        <taxon>Pseudomonadota</taxon>
        <taxon>Alphaproteobacteria</taxon>
        <taxon>Hyphomicrobiales</taxon>
        <taxon>Phyllobacteriaceae</taxon>
        <taxon>Chelativorans</taxon>
    </lineage>
</organism>
<reference evidence="3 4" key="1">
    <citation type="submission" date="2024-09" db="EMBL/GenBank/DDBJ databases">
        <authorList>
            <person name="Sun Q."/>
            <person name="Mori K."/>
        </authorList>
    </citation>
    <scope>NUCLEOTIDE SEQUENCE [LARGE SCALE GENOMIC DNA]</scope>
    <source>
        <strain evidence="3 4">CCM 8543</strain>
    </source>
</reference>
<evidence type="ECO:0000259" key="2">
    <source>
        <dbReference type="PROSITE" id="PS50222"/>
    </source>
</evidence>
<dbReference type="InterPro" id="IPR018247">
    <property type="entry name" value="EF_Hand_1_Ca_BS"/>
</dbReference>
<dbReference type="SUPFAM" id="SSF47473">
    <property type="entry name" value="EF-hand"/>
    <property type="match status" value="1"/>
</dbReference>
<feature type="domain" description="EF-hand" evidence="2">
    <location>
        <begin position="24"/>
        <end position="50"/>
    </location>
</feature>
<dbReference type="InterPro" id="IPR002048">
    <property type="entry name" value="EF_hand_dom"/>
</dbReference>
<dbReference type="PROSITE" id="PS50222">
    <property type="entry name" value="EF_HAND_2"/>
    <property type="match status" value="1"/>
</dbReference>
<feature type="signal peptide" evidence="1">
    <location>
        <begin position="1"/>
        <end position="21"/>
    </location>
</feature>
<dbReference type="PROSITE" id="PS00018">
    <property type="entry name" value="EF_HAND_1"/>
    <property type="match status" value="2"/>
</dbReference>
<evidence type="ECO:0000256" key="1">
    <source>
        <dbReference type="SAM" id="SignalP"/>
    </source>
</evidence>
<gene>
    <name evidence="3" type="ORF">ACFFJ2_04765</name>
</gene>
<evidence type="ECO:0000313" key="3">
    <source>
        <dbReference type="EMBL" id="MFC0207711.1"/>
    </source>
</evidence>
<dbReference type="Gene3D" id="1.10.238.10">
    <property type="entry name" value="EF-hand"/>
    <property type="match status" value="1"/>
</dbReference>
<dbReference type="Proteomes" id="UP001589755">
    <property type="component" value="Unassembled WGS sequence"/>
</dbReference>
<comment type="caution">
    <text evidence="3">The sequence shown here is derived from an EMBL/GenBank/DDBJ whole genome shotgun (WGS) entry which is preliminary data.</text>
</comment>
<name>A0ABV6D500_9HYPH</name>
<dbReference type="EMBL" id="JBHLXD010000005">
    <property type="protein sequence ID" value="MFC0207711.1"/>
    <property type="molecule type" value="Genomic_DNA"/>
</dbReference>
<keyword evidence="1" id="KW-0732">Signal</keyword>
<dbReference type="Pfam" id="PF13202">
    <property type="entry name" value="EF-hand_5"/>
    <property type="match status" value="2"/>
</dbReference>
<keyword evidence="4" id="KW-1185">Reference proteome</keyword>